<dbReference type="PANTHER" id="PTHR42982:SF8">
    <property type="entry name" value="SEC-INDEPENDENT PROTEIN TRANSLOCASE PROTEIN TATA"/>
    <property type="match status" value="1"/>
</dbReference>
<comment type="similarity">
    <text evidence="9">Belongs to the TatA/E family.</text>
</comment>
<evidence type="ECO:0000256" key="9">
    <source>
        <dbReference type="HAMAP-Rule" id="MF_00236"/>
    </source>
</evidence>
<keyword evidence="7 9" id="KW-0811">Translocation</keyword>
<dbReference type="InterPro" id="IPR006312">
    <property type="entry name" value="TatA/E"/>
</dbReference>
<feature type="compositionally biased region" description="Low complexity" evidence="10">
    <location>
        <begin position="56"/>
        <end position="89"/>
    </location>
</feature>
<keyword evidence="5 9" id="KW-0653">Protein transport</keyword>
<organism evidence="11 12">
    <name type="scientific">Nocardia suismassiliense</name>
    <dbReference type="NCBI Taxonomy" id="2077092"/>
    <lineage>
        <taxon>Bacteria</taxon>
        <taxon>Bacillati</taxon>
        <taxon>Actinomycetota</taxon>
        <taxon>Actinomycetes</taxon>
        <taxon>Mycobacteriales</taxon>
        <taxon>Nocardiaceae</taxon>
        <taxon>Nocardia</taxon>
    </lineage>
</organism>
<evidence type="ECO:0000256" key="6">
    <source>
        <dbReference type="ARBA" id="ARBA00022989"/>
    </source>
</evidence>
<keyword evidence="12" id="KW-1185">Reference proteome</keyword>
<comment type="function">
    <text evidence="9">Part of the twin-arginine translocation (Tat) system that transports large folded proteins containing a characteristic twin-arginine motif in their signal peptide across membranes. TatA could form the protein-conducting channel of the Tat system.</text>
</comment>
<evidence type="ECO:0000256" key="2">
    <source>
        <dbReference type="ARBA" id="ARBA00022448"/>
    </source>
</evidence>
<keyword evidence="4 9" id="KW-0812">Transmembrane</keyword>
<dbReference type="InterPro" id="IPR003369">
    <property type="entry name" value="TatA/B/E"/>
</dbReference>
<dbReference type="Gene3D" id="1.20.5.3310">
    <property type="match status" value="1"/>
</dbReference>
<dbReference type="HAMAP" id="MF_00236">
    <property type="entry name" value="TatA_E"/>
    <property type="match status" value="1"/>
</dbReference>
<comment type="caution">
    <text evidence="11">The sequence shown here is derived from an EMBL/GenBank/DDBJ whole genome shotgun (WGS) entry which is preliminary data.</text>
</comment>
<keyword evidence="3 9" id="KW-1003">Cell membrane</keyword>
<dbReference type="EMBL" id="JBIAPI010000002">
    <property type="protein sequence ID" value="MFF3223897.1"/>
    <property type="molecule type" value="Genomic_DNA"/>
</dbReference>
<dbReference type="Proteomes" id="UP001601948">
    <property type="component" value="Unassembled WGS sequence"/>
</dbReference>
<feature type="region of interest" description="Disordered" evidence="10">
    <location>
        <begin position="43"/>
        <end position="89"/>
    </location>
</feature>
<evidence type="ECO:0000256" key="5">
    <source>
        <dbReference type="ARBA" id="ARBA00022927"/>
    </source>
</evidence>
<evidence type="ECO:0000256" key="8">
    <source>
        <dbReference type="ARBA" id="ARBA00023136"/>
    </source>
</evidence>
<reference evidence="11 12" key="1">
    <citation type="submission" date="2024-10" db="EMBL/GenBank/DDBJ databases">
        <title>The Natural Products Discovery Center: Release of the First 8490 Sequenced Strains for Exploring Actinobacteria Biosynthetic Diversity.</title>
        <authorList>
            <person name="Kalkreuter E."/>
            <person name="Kautsar S.A."/>
            <person name="Yang D."/>
            <person name="Bader C.D."/>
            <person name="Teijaro C.N."/>
            <person name="Fluegel L."/>
            <person name="Davis C.M."/>
            <person name="Simpson J.R."/>
            <person name="Lauterbach L."/>
            <person name="Steele A.D."/>
            <person name="Gui C."/>
            <person name="Meng S."/>
            <person name="Li G."/>
            <person name="Viehrig K."/>
            <person name="Ye F."/>
            <person name="Su P."/>
            <person name="Kiefer A.F."/>
            <person name="Nichols A."/>
            <person name="Cepeda A.J."/>
            <person name="Yan W."/>
            <person name="Fan B."/>
            <person name="Jiang Y."/>
            <person name="Adhikari A."/>
            <person name="Zheng C.-J."/>
            <person name="Schuster L."/>
            <person name="Cowan T.M."/>
            <person name="Smanski M.J."/>
            <person name="Chevrette M.G."/>
            <person name="De Carvalho L.P.S."/>
            <person name="Shen B."/>
        </authorList>
    </citation>
    <scope>NUCLEOTIDE SEQUENCE [LARGE SCALE GENOMIC DNA]</scope>
    <source>
        <strain evidence="11 12">NPDC003040</strain>
    </source>
</reference>
<protein>
    <recommendedName>
        <fullName evidence="9">Sec-independent protein translocase protein TatA</fullName>
    </recommendedName>
</protein>
<dbReference type="NCBIfam" id="NF001854">
    <property type="entry name" value="PRK00575.1"/>
    <property type="match status" value="1"/>
</dbReference>
<keyword evidence="8 9" id="KW-0472">Membrane</keyword>
<comment type="subcellular location">
    <subcellularLocation>
        <location evidence="1 9">Cell membrane</location>
        <topology evidence="1 9">Single-pass membrane protein</topology>
    </subcellularLocation>
</comment>
<dbReference type="PANTHER" id="PTHR42982">
    <property type="entry name" value="SEC-INDEPENDENT PROTEIN TRANSLOCASE PROTEIN TATA"/>
    <property type="match status" value="1"/>
</dbReference>
<dbReference type="RefSeq" id="WP_194838120.1">
    <property type="nucleotide sequence ID" value="NZ_JBIAPI010000002.1"/>
</dbReference>
<evidence type="ECO:0000256" key="3">
    <source>
        <dbReference type="ARBA" id="ARBA00022475"/>
    </source>
</evidence>
<comment type="subunit">
    <text evidence="9">The Tat system comprises two distinct complexes: a TatABC complex, containing multiple copies of TatA, TatB and TatC subunits, and a separate TatA complex, containing only TatA subunits. Substrates initially bind to the TatABC complex, which probably triggers association of the separate TatA complex to form the active translocon.</text>
</comment>
<feature type="transmembrane region" description="Helical" evidence="9">
    <location>
        <begin position="6"/>
        <end position="22"/>
    </location>
</feature>
<dbReference type="NCBIfam" id="TIGR01411">
    <property type="entry name" value="tatAE"/>
    <property type="match status" value="1"/>
</dbReference>
<sequence>MGSLSIWHWLIIAVVFVMFFGAKRMPDAARSLGRSLRIFKSEVSQMQNEGKDSSDAQAPAQQQPVQQLPQAQPVTPSVTPQPQAEPKTL</sequence>
<name>A0ABW6QSN0_9NOCA</name>
<accession>A0ABW6QSN0</accession>
<keyword evidence="2 9" id="KW-0813">Transport</keyword>
<dbReference type="Pfam" id="PF02416">
    <property type="entry name" value="TatA_B_E"/>
    <property type="match status" value="1"/>
</dbReference>
<proteinExistence type="inferred from homology"/>
<gene>
    <name evidence="9 11" type="primary">tatA</name>
    <name evidence="11" type="ORF">ACFYV7_13980</name>
</gene>
<evidence type="ECO:0000256" key="7">
    <source>
        <dbReference type="ARBA" id="ARBA00023010"/>
    </source>
</evidence>
<evidence type="ECO:0000256" key="1">
    <source>
        <dbReference type="ARBA" id="ARBA00004162"/>
    </source>
</evidence>
<evidence type="ECO:0000256" key="4">
    <source>
        <dbReference type="ARBA" id="ARBA00022692"/>
    </source>
</evidence>
<evidence type="ECO:0000313" key="12">
    <source>
        <dbReference type="Proteomes" id="UP001601948"/>
    </source>
</evidence>
<evidence type="ECO:0000313" key="11">
    <source>
        <dbReference type="EMBL" id="MFF3223897.1"/>
    </source>
</evidence>
<evidence type="ECO:0000256" key="10">
    <source>
        <dbReference type="SAM" id="MobiDB-lite"/>
    </source>
</evidence>
<keyword evidence="6 9" id="KW-1133">Transmembrane helix</keyword>